<dbReference type="Proteomes" id="UP000194945">
    <property type="component" value="Unassembled WGS sequence"/>
</dbReference>
<comment type="caution">
    <text evidence="3">The sequence shown here is derived from an EMBL/GenBank/DDBJ whole genome shotgun (WGS) entry which is preliminary data.</text>
</comment>
<dbReference type="EMBL" id="NFDE01000059">
    <property type="protein sequence ID" value="OTX86080.1"/>
    <property type="molecule type" value="Genomic_DNA"/>
</dbReference>
<dbReference type="GO" id="GO:0005524">
    <property type="term" value="F:ATP binding"/>
    <property type="evidence" value="ECO:0007669"/>
    <property type="project" value="UniProtKB-UniRule"/>
</dbReference>
<dbReference type="Pfam" id="PF00069">
    <property type="entry name" value="Pkinase"/>
    <property type="match status" value="1"/>
</dbReference>
<dbReference type="GO" id="GO:0004674">
    <property type="term" value="F:protein serine/threonine kinase activity"/>
    <property type="evidence" value="ECO:0007669"/>
    <property type="project" value="TreeGrafter"/>
</dbReference>
<dbReference type="InterPro" id="IPR000719">
    <property type="entry name" value="Prot_kinase_dom"/>
</dbReference>
<dbReference type="PANTHER" id="PTHR44167">
    <property type="entry name" value="OVARIAN-SPECIFIC SERINE/THREONINE-PROTEIN KINASE LOK-RELATED"/>
    <property type="match status" value="1"/>
</dbReference>
<sequence length="406" mass="47603">MNTFLNQHPEYKFYKNEKYCCMSELPYDYLFFKDFEGFLHYQLSNFGDDMLGLGSHLYNSLAADLQKTPISHLLPLDDIIFQINQLFKLYYEKGFPAFMDALAKMLIILGGYEELNTFLGKHEIGYTADYYHGEVKWYEQEATDNTYELHVMNRLEYISAVGAGYFAEVHKYRDKKTGTKYALKRLKRKNAENKAYVTRFITEVSILQGLKGHTNIVSIIDWVIDEKQKEFYYLMPLLDTDLKKYIEKNNSKIEFTMEKRFKIFSQILSAMKFAHEKRKWHRDLSPRNVLLGEDQHVYVCDFGLGKDYDEIRSKDYSYVEGYGTLEYVAPEQKANLKNATEKSDIYSLGRLLYFILTGKTPNTNYKAAGAFEPLIKKAAEDEPDDRFETITLFEDEYNTLLQVLNG</sequence>
<reference evidence="3 4" key="1">
    <citation type="submission" date="2016-10" db="EMBL/GenBank/DDBJ databases">
        <title>Comparative genomics of Bacillus thuringiensis reveals a path to pathogens against multiple invertebrate hosts.</title>
        <authorList>
            <person name="Zheng J."/>
            <person name="Gao Q."/>
            <person name="Liu H."/>
            <person name="Peng D."/>
            <person name="Ruan L."/>
            <person name="Sun M."/>
        </authorList>
    </citation>
    <scope>NUCLEOTIDE SEQUENCE [LARGE SCALE GENOMIC DNA]</scope>
    <source>
        <strain evidence="3">BGSC 4BK1</strain>
    </source>
</reference>
<evidence type="ECO:0000313" key="3">
    <source>
        <dbReference type="EMBL" id="OTX86080.1"/>
    </source>
</evidence>
<keyword evidence="1" id="KW-0067">ATP-binding</keyword>
<name>A0A242Z0X4_9BACI</name>
<dbReference type="AlphaFoldDB" id="A0A242Z0X4"/>
<dbReference type="SUPFAM" id="SSF56112">
    <property type="entry name" value="Protein kinase-like (PK-like)"/>
    <property type="match status" value="1"/>
</dbReference>
<protein>
    <recommendedName>
        <fullName evidence="2">Protein kinase domain-containing protein</fullName>
    </recommendedName>
</protein>
<dbReference type="PANTHER" id="PTHR44167:SF24">
    <property type="entry name" value="SERINE_THREONINE-PROTEIN KINASE CHK2"/>
    <property type="match status" value="1"/>
</dbReference>
<keyword evidence="1" id="KW-0547">Nucleotide-binding</keyword>
<evidence type="ECO:0000256" key="1">
    <source>
        <dbReference type="PROSITE-ProRule" id="PRU10141"/>
    </source>
</evidence>
<dbReference type="RefSeq" id="WP_088093268.1">
    <property type="nucleotide sequence ID" value="NZ_JARMNH010000064.1"/>
</dbReference>
<dbReference type="InterPro" id="IPR011009">
    <property type="entry name" value="Kinase-like_dom_sf"/>
</dbReference>
<dbReference type="Gene3D" id="1.10.510.10">
    <property type="entry name" value="Transferase(Phosphotransferase) domain 1"/>
    <property type="match status" value="1"/>
</dbReference>
<dbReference type="PROSITE" id="PS50011">
    <property type="entry name" value="PROTEIN_KINASE_DOM"/>
    <property type="match status" value="1"/>
</dbReference>
<dbReference type="InterPro" id="IPR017441">
    <property type="entry name" value="Protein_kinase_ATP_BS"/>
</dbReference>
<organism evidence="3 4">
    <name type="scientific">Bacillus wiedmannii</name>
    <dbReference type="NCBI Taxonomy" id="1890302"/>
    <lineage>
        <taxon>Bacteria</taxon>
        <taxon>Bacillati</taxon>
        <taxon>Bacillota</taxon>
        <taxon>Bacilli</taxon>
        <taxon>Bacillales</taxon>
        <taxon>Bacillaceae</taxon>
        <taxon>Bacillus</taxon>
        <taxon>Bacillus cereus group</taxon>
    </lineage>
</organism>
<dbReference type="CDD" id="cd14014">
    <property type="entry name" value="STKc_PknB_like"/>
    <property type="match status" value="1"/>
</dbReference>
<dbReference type="GO" id="GO:0005737">
    <property type="term" value="C:cytoplasm"/>
    <property type="evidence" value="ECO:0007669"/>
    <property type="project" value="TreeGrafter"/>
</dbReference>
<gene>
    <name evidence="3" type="ORF">BK730_22170</name>
</gene>
<dbReference type="PROSITE" id="PS00107">
    <property type="entry name" value="PROTEIN_KINASE_ATP"/>
    <property type="match status" value="1"/>
</dbReference>
<evidence type="ECO:0000313" key="4">
    <source>
        <dbReference type="Proteomes" id="UP000194945"/>
    </source>
</evidence>
<feature type="domain" description="Protein kinase" evidence="2">
    <location>
        <begin position="155"/>
        <end position="406"/>
    </location>
</feature>
<accession>A0A242Z0X4</accession>
<evidence type="ECO:0000259" key="2">
    <source>
        <dbReference type="PROSITE" id="PS50011"/>
    </source>
</evidence>
<feature type="binding site" evidence="1">
    <location>
        <position position="184"/>
    </location>
    <ligand>
        <name>ATP</name>
        <dbReference type="ChEBI" id="CHEBI:30616"/>
    </ligand>
</feature>
<proteinExistence type="predicted"/>